<proteinExistence type="predicted"/>
<gene>
    <name evidence="1" type="ORF">g.3931</name>
</gene>
<dbReference type="EMBL" id="GECZ01004542">
    <property type="protein sequence ID" value="JAS65227.1"/>
    <property type="molecule type" value="Transcribed_RNA"/>
</dbReference>
<sequence length="130" mass="14690">ALTNMFSDIIDARDKGRYSSLVLLDYSKAFDSIDHNMLLAKMQFYRFNDQVTRWMRSYLSDRLQVTKLAPGSVRFAIDQLNSDLENIARWSAVNGLKLNIDKCTVVHIALKMRCRPSARVGLVSCSAAGV</sequence>
<accession>A0A1B6GS23</accession>
<reference evidence="1" key="1">
    <citation type="submission" date="2015-11" db="EMBL/GenBank/DDBJ databases">
        <title>De novo transcriptome assembly of four potential Pierce s Disease insect vectors from Arizona vineyards.</title>
        <authorList>
            <person name="Tassone E.E."/>
        </authorList>
    </citation>
    <scope>NUCLEOTIDE SEQUENCE</scope>
</reference>
<protein>
    <submittedName>
        <fullName evidence="1">Uncharacterized protein</fullName>
    </submittedName>
</protein>
<organism evidence="1">
    <name type="scientific">Cuerna arida</name>
    <dbReference type="NCBI Taxonomy" id="1464854"/>
    <lineage>
        <taxon>Eukaryota</taxon>
        <taxon>Metazoa</taxon>
        <taxon>Ecdysozoa</taxon>
        <taxon>Arthropoda</taxon>
        <taxon>Hexapoda</taxon>
        <taxon>Insecta</taxon>
        <taxon>Pterygota</taxon>
        <taxon>Neoptera</taxon>
        <taxon>Paraneoptera</taxon>
        <taxon>Hemiptera</taxon>
        <taxon>Auchenorrhyncha</taxon>
        <taxon>Membracoidea</taxon>
        <taxon>Cicadellidae</taxon>
        <taxon>Cicadellinae</taxon>
        <taxon>Proconiini</taxon>
        <taxon>Cuerna</taxon>
    </lineage>
</organism>
<dbReference type="AlphaFoldDB" id="A0A1B6GS23"/>
<evidence type="ECO:0000313" key="1">
    <source>
        <dbReference type="EMBL" id="JAS65227.1"/>
    </source>
</evidence>
<dbReference type="PANTHER" id="PTHR33332">
    <property type="entry name" value="REVERSE TRANSCRIPTASE DOMAIN-CONTAINING PROTEIN"/>
    <property type="match status" value="1"/>
</dbReference>
<feature type="non-terminal residue" evidence="1">
    <location>
        <position position="1"/>
    </location>
</feature>
<name>A0A1B6GS23_9HEMI</name>